<evidence type="ECO:0000256" key="1">
    <source>
        <dbReference type="ARBA" id="ARBA00004377"/>
    </source>
</evidence>
<dbReference type="PANTHER" id="PTHR39579:SF1">
    <property type="entry name" value="INNER MEMBRANE PROTEIN YHCB"/>
    <property type="match status" value="1"/>
</dbReference>
<dbReference type="Pfam" id="PF06295">
    <property type="entry name" value="ZapG-like"/>
    <property type="match status" value="1"/>
</dbReference>
<evidence type="ECO:0000256" key="11">
    <source>
        <dbReference type="ARBA" id="ARBA00035703"/>
    </source>
</evidence>
<keyword evidence="8 14" id="KW-0472">Membrane</keyword>
<feature type="transmembrane region" description="Helical" evidence="14">
    <location>
        <begin position="44"/>
        <end position="68"/>
    </location>
</feature>
<evidence type="ECO:0000256" key="3">
    <source>
        <dbReference type="ARBA" id="ARBA00022519"/>
    </source>
</evidence>
<gene>
    <name evidence="15" type="ORF">FV139_02310</name>
</gene>
<sequence>MAKRPTLTSHRQQGNPPCSSHFSRALIRVYWPACCACPVRICRVYSLTIVIASAVVCLLIGLGLGLLAGRRSSAEGKKYREVERKLDQVIQDKRAYEDEVVEHFAKTAKLLNGLTDSYRDVHNHLATGAATLCQGQGPISLERLQSAGDDAEIPSHLANIQPPLDYAPKSSPEEKGMLNEEFGLERVKREKAESAVEGAVGGTVESKAKDAGESKAKAEKA</sequence>
<evidence type="ECO:0000256" key="7">
    <source>
        <dbReference type="ARBA" id="ARBA00022989"/>
    </source>
</evidence>
<organism evidence="15 16">
    <name type="scientific">Parahaliea maris</name>
    <dbReference type="NCBI Taxonomy" id="2716870"/>
    <lineage>
        <taxon>Bacteria</taxon>
        <taxon>Pseudomonadati</taxon>
        <taxon>Pseudomonadota</taxon>
        <taxon>Gammaproteobacteria</taxon>
        <taxon>Cellvibrionales</taxon>
        <taxon>Halieaceae</taxon>
        <taxon>Parahaliea</taxon>
    </lineage>
</organism>
<evidence type="ECO:0000256" key="8">
    <source>
        <dbReference type="ARBA" id="ARBA00023136"/>
    </source>
</evidence>
<keyword evidence="3" id="KW-0997">Cell inner membrane</keyword>
<feature type="compositionally biased region" description="Basic and acidic residues" evidence="13">
    <location>
        <begin position="206"/>
        <end position="221"/>
    </location>
</feature>
<evidence type="ECO:0000256" key="5">
    <source>
        <dbReference type="ARBA" id="ARBA00022692"/>
    </source>
</evidence>
<evidence type="ECO:0000256" key="12">
    <source>
        <dbReference type="ARBA" id="ARBA00035727"/>
    </source>
</evidence>
<dbReference type="GO" id="GO:0008360">
    <property type="term" value="P:regulation of cell shape"/>
    <property type="evidence" value="ECO:0007669"/>
    <property type="project" value="UniProtKB-KW"/>
</dbReference>
<keyword evidence="9" id="KW-0131">Cell cycle</keyword>
<keyword evidence="16" id="KW-1185">Reference proteome</keyword>
<evidence type="ECO:0000256" key="13">
    <source>
        <dbReference type="SAM" id="MobiDB-lite"/>
    </source>
</evidence>
<dbReference type="PANTHER" id="PTHR39579">
    <property type="entry name" value="INNER MEMBRANE PROTEIN YHCB"/>
    <property type="match status" value="1"/>
</dbReference>
<comment type="caution">
    <text evidence="15">The sequence shown here is derived from an EMBL/GenBank/DDBJ whole genome shotgun (WGS) entry which is preliminary data.</text>
</comment>
<evidence type="ECO:0000256" key="10">
    <source>
        <dbReference type="ARBA" id="ARBA00035657"/>
    </source>
</evidence>
<evidence type="ECO:0000256" key="2">
    <source>
        <dbReference type="ARBA" id="ARBA00022475"/>
    </source>
</evidence>
<dbReference type="EMBL" id="VRZA01000001">
    <property type="protein sequence ID" value="TXS96349.1"/>
    <property type="molecule type" value="Genomic_DNA"/>
</dbReference>
<keyword evidence="7 14" id="KW-1133">Transmembrane helix</keyword>
<keyword evidence="5 14" id="KW-0812">Transmembrane</keyword>
<evidence type="ECO:0000256" key="9">
    <source>
        <dbReference type="ARBA" id="ARBA00023306"/>
    </source>
</evidence>
<feature type="region of interest" description="Disordered" evidence="13">
    <location>
        <begin position="160"/>
        <end position="221"/>
    </location>
</feature>
<dbReference type="Proteomes" id="UP000321039">
    <property type="component" value="Unassembled WGS sequence"/>
</dbReference>
<evidence type="ECO:0000313" key="15">
    <source>
        <dbReference type="EMBL" id="TXS96349.1"/>
    </source>
</evidence>
<accession>A0A5C9A895</accession>
<keyword evidence="2" id="KW-1003">Cell membrane</keyword>
<feature type="compositionally biased region" description="Basic and acidic residues" evidence="13">
    <location>
        <begin position="171"/>
        <end position="194"/>
    </location>
</feature>
<protein>
    <recommendedName>
        <fullName evidence="11">Z-ring associated protein G</fullName>
    </recommendedName>
    <alternativeName>
        <fullName evidence="12">Cell division protein ZapG</fullName>
    </alternativeName>
</protein>
<comment type="subcellular location">
    <subcellularLocation>
        <location evidence="1">Cell inner membrane</location>
        <topology evidence="1">Single-pass membrane protein</topology>
    </subcellularLocation>
</comment>
<dbReference type="InterPro" id="IPR009386">
    <property type="entry name" value="ZapG-like"/>
</dbReference>
<evidence type="ECO:0000256" key="4">
    <source>
        <dbReference type="ARBA" id="ARBA00022618"/>
    </source>
</evidence>
<comment type="similarity">
    <text evidence="10">Belongs to the ZapG family.</text>
</comment>
<dbReference type="GO" id="GO:0005886">
    <property type="term" value="C:plasma membrane"/>
    <property type="evidence" value="ECO:0007669"/>
    <property type="project" value="UniProtKB-SubCell"/>
</dbReference>
<dbReference type="AlphaFoldDB" id="A0A5C9A895"/>
<evidence type="ECO:0000256" key="14">
    <source>
        <dbReference type="SAM" id="Phobius"/>
    </source>
</evidence>
<keyword evidence="6" id="KW-0133">Cell shape</keyword>
<name>A0A5C9A895_9GAMM</name>
<dbReference type="GO" id="GO:0051301">
    <property type="term" value="P:cell division"/>
    <property type="evidence" value="ECO:0007669"/>
    <property type="project" value="UniProtKB-KW"/>
</dbReference>
<evidence type="ECO:0000256" key="6">
    <source>
        <dbReference type="ARBA" id="ARBA00022960"/>
    </source>
</evidence>
<evidence type="ECO:0000313" key="16">
    <source>
        <dbReference type="Proteomes" id="UP000321039"/>
    </source>
</evidence>
<proteinExistence type="inferred from homology"/>
<keyword evidence="4" id="KW-0132">Cell division</keyword>
<reference evidence="15 16" key="1">
    <citation type="submission" date="2019-08" db="EMBL/GenBank/DDBJ databases">
        <title>Parahaliea maris sp. nov., isolated from the surface seawater.</title>
        <authorList>
            <person name="Liu Y."/>
        </authorList>
    </citation>
    <scope>NUCLEOTIDE SEQUENCE [LARGE SCALE GENOMIC DNA]</scope>
    <source>
        <strain evidence="15 16">HSLHS9</strain>
    </source>
</reference>